<keyword evidence="1" id="KW-0732">Signal</keyword>
<dbReference type="AlphaFoldDB" id="A0A3R7NAD0"/>
<accession>A0A3R7NAD0</accession>
<evidence type="ECO:0000313" key="3">
    <source>
        <dbReference type="EMBL" id="ROT81709.1"/>
    </source>
</evidence>
<dbReference type="Gene3D" id="2.30.230.10">
    <property type="entry name" value="Lipovitellin, beta-sheet shell regions, chain A"/>
    <property type="match status" value="1"/>
</dbReference>
<dbReference type="OrthoDB" id="6357491at2759"/>
<dbReference type="Pfam" id="PF01347">
    <property type="entry name" value="Vitellogenin_N"/>
    <property type="match status" value="1"/>
</dbReference>
<protein>
    <submittedName>
        <fullName evidence="3">Putative vitellogenin-like</fullName>
    </submittedName>
</protein>
<reference evidence="3 4" key="2">
    <citation type="submission" date="2019-01" db="EMBL/GenBank/DDBJ databases">
        <title>The decoding of complex shrimp genome reveals the adaptation for benthos swimmer, frequently molting mechanism and breeding impact on genome.</title>
        <authorList>
            <person name="Sun Y."/>
            <person name="Gao Y."/>
            <person name="Yu Y."/>
        </authorList>
    </citation>
    <scope>NUCLEOTIDE SEQUENCE [LARGE SCALE GENOMIC DNA]</scope>
    <source>
        <tissue evidence="3">Muscle</tissue>
    </source>
</reference>
<feature type="domain" description="Vitellogenin" evidence="2">
    <location>
        <begin position="70"/>
        <end position="231"/>
    </location>
</feature>
<proteinExistence type="predicted"/>
<dbReference type="InterPro" id="IPR015816">
    <property type="entry name" value="Vitellinogen_b-sht_N"/>
</dbReference>
<dbReference type="InterPro" id="IPR001747">
    <property type="entry name" value="Vitellogenin_N"/>
</dbReference>
<dbReference type="InterPro" id="IPR015819">
    <property type="entry name" value="Lipid_transp_b-sht_shell"/>
</dbReference>
<sequence length="313" mass="33700">MEITTGQTREVVVETGRSAVFKHRVEVLVEGSEAYVGTGAVEATRYNQDTLVLLTTKDAENTEAPLVSGPGSGRAVVVKGAAGRVSSLLHHAHEGAASLNYKRALATLLTPAHHDSDLTYYSQADVLGSCEVHYERKGLKTSTWRDLTRCSHFTLEMVLGAHSLPLLHLALDVLGSTSSCEYSWRDTAGGKLQGVECEETLLVGPRYAAASQVLNVTLRSQLLLTATTTFNPAVYDYLEEATISTDLTFQAVPYQDEGVDVDTLMKEACASEGRGRLTGSLLQKMSQLVHALARGPAPTPDLSYACPITVRYG</sequence>
<evidence type="ECO:0000313" key="4">
    <source>
        <dbReference type="Proteomes" id="UP000283509"/>
    </source>
</evidence>
<evidence type="ECO:0000256" key="1">
    <source>
        <dbReference type="ARBA" id="ARBA00022729"/>
    </source>
</evidence>
<reference evidence="3 4" key="1">
    <citation type="submission" date="2018-04" db="EMBL/GenBank/DDBJ databases">
        <authorList>
            <person name="Zhang X."/>
            <person name="Yuan J."/>
            <person name="Li F."/>
            <person name="Xiang J."/>
        </authorList>
    </citation>
    <scope>NUCLEOTIDE SEQUENCE [LARGE SCALE GENOMIC DNA]</scope>
    <source>
        <tissue evidence="3">Muscle</tissue>
    </source>
</reference>
<comment type="caution">
    <text evidence="3">The sequence shown here is derived from an EMBL/GenBank/DDBJ whole genome shotgun (WGS) entry which is preliminary data.</text>
</comment>
<evidence type="ECO:0000259" key="2">
    <source>
        <dbReference type="Pfam" id="PF01347"/>
    </source>
</evidence>
<dbReference type="Proteomes" id="UP000283509">
    <property type="component" value="Unassembled WGS sequence"/>
</dbReference>
<name>A0A3R7NAD0_PENVA</name>
<dbReference type="SUPFAM" id="SSF56968">
    <property type="entry name" value="Lipovitellin-phosvitin complex, beta-sheet shell regions"/>
    <property type="match status" value="1"/>
</dbReference>
<gene>
    <name evidence="3" type="ORF">C7M84_025128</name>
</gene>
<organism evidence="3 4">
    <name type="scientific">Penaeus vannamei</name>
    <name type="common">Whiteleg shrimp</name>
    <name type="synonym">Litopenaeus vannamei</name>
    <dbReference type="NCBI Taxonomy" id="6689"/>
    <lineage>
        <taxon>Eukaryota</taxon>
        <taxon>Metazoa</taxon>
        <taxon>Ecdysozoa</taxon>
        <taxon>Arthropoda</taxon>
        <taxon>Crustacea</taxon>
        <taxon>Multicrustacea</taxon>
        <taxon>Malacostraca</taxon>
        <taxon>Eumalacostraca</taxon>
        <taxon>Eucarida</taxon>
        <taxon>Decapoda</taxon>
        <taxon>Dendrobranchiata</taxon>
        <taxon>Penaeoidea</taxon>
        <taxon>Penaeidae</taxon>
        <taxon>Penaeus</taxon>
    </lineage>
</organism>
<dbReference type="GO" id="GO:0005319">
    <property type="term" value="F:lipid transporter activity"/>
    <property type="evidence" value="ECO:0007669"/>
    <property type="project" value="InterPro"/>
</dbReference>
<dbReference type="EMBL" id="QCYY01000931">
    <property type="protein sequence ID" value="ROT81709.1"/>
    <property type="molecule type" value="Genomic_DNA"/>
</dbReference>
<keyword evidence="4" id="KW-1185">Reference proteome</keyword>